<keyword evidence="5" id="KW-1185">Reference proteome</keyword>
<dbReference type="InterPro" id="IPR013196">
    <property type="entry name" value="HTH_11"/>
</dbReference>
<dbReference type="InterPro" id="IPR051534">
    <property type="entry name" value="CBASS_pafABC_assoc_protein"/>
</dbReference>
<gene>
    <name evidence="4" type="ORF">SAMN02745123_02056</name>
</gene>
<dbReference type="EMBL" id="FRAR01000015">
    <property type="protein sequence ID" value="SHK49768.1"/>
    <property type="molecule type" value="Genomic_DNA"/>
</dbReference>
<dbReference type="PIRSF" id="PIRSF016838">
    <property type="entry name" value="PafC"/>
    <property type="match status" value="1"/>
</dbReference>
<dbReference type="RefSeq" id="WP_072913901.1">
    <property type="nucleotide sequence ID" value="NZ_FRAR01000015.1"/>
</dbReference>
<dbReference type="STRING" id="1121421.SAMN02745123_02056"/>
<dbReference type="PROSITE" id="PS51000">
    <property type="entry name" value="HTH_DEOR_2"/>
    <property type="match status" value="1"/>
</dbReference>
<dbReference type="InterPro" id="IPR028349">
    <property type="entry name" value="PafC-like"/>
</dbReference>
<dbReference type="SUPFAM" id="SSF46785">
    <property type="entry name" value="Winged helix' DNA-binding domain"/>
    <property type="match status" value="1"/>
</dbReference>
<sequence length="310" mass="35751">MKLDRLISILVMLLRRERVQAKDLANMFDVSVRTILRDVEALNLAGIPVVTYQGVNGGIGIAEGYRLDKSVLTESEMAAIITTLRSFAKTIPDNKHQVLLDKFTNILSSAQLELLNTKVNQLVIDLSPWGGNELLKEKVLAIRKATESLKEIEFTYIDSAGQRTSRRVEPYSLVFKGQKWYLYAWCLLRQDFRFFKLSRMRELIVCKTFYKPREVSLEQLPWESEWNNLKNLVSLELLFDKELASIVEEWFGQDTVEQPVGNIMVKTLLPENNWLYGFLLSFGPALEVVNPPHIRTILAEMAKEIYKKYT</sequence>
<keyword evidence="2" id="KW-0804">Transcription</keyword>
<dbReference type="Pfam" id="PF25583">
    <property type="entry name" value="WCX"/>
    <property type="match status" value="1"/>
</dbReference>
<evidence type="ECO:0000259" key="3">
    <source>
        <dbReference type="PROSITE" id="PS51000"/>
    </source>
</evidence>
<name>A0A1M6SYZ6_9FIRM</name>
<protein>
    <submittedName>
        <fullName evidence="4">Predicted DNA-binding transcriptional regulator YafY, contains an HTH and WYL domains</fullName>
    </submittedName>
</protein>
<dbReference type="InterPro" id="IPR057727">
    <property type="entry name" value="WCX_dom"/>
</dbReference>
<dbReference type="InterPro" id="IPR026881">
    <property type="entry name" value="WYL_dom"/>
</dbReference>
<keyword evidence="4" id="KW-0238">DNA-binding</keyword>
<feature type="domain" description="HTH deoR-type" evidence="3">
    <location>
        <begin position="2"/>
        <end position="57"/>
    </location>
</feature>
<proteinExistence type="predicted"/>
<dbReference type="InterPro" id="IPR001034">
    <property type="entry name" value="DeoR_HTH"/>
</dbReference>
<dbReference type="PANTHER" id="PTHR34580">
    <property type="match status" value="1"/>
</dbReference>
<dbReference type="GO" id="GO:0003677">
    <property type="term" value="F:DNA binding"/>
    <property type="evidence" value="ECO:0007669"/>
    <property type="project" value="UniProtKB-KW"/>
</dbReference>
<dbReference type="Pfam" id="PF08279">
    <property type="entry name" value="HTH_11"/>
    <property type="match status" value="1"/>
</dbReference>
<evidence type="ECO:0000256" key="2">
    <source>
        <dbReference type="ARBA" id="ARBA00023163"/>
    </source>
</evidence>
<dbReference type="OrthoDB" id="9767131at2"/>
<organism evidence="4 5">
    <name type="scientific">Desulforamulus aeronauticus DSM 10349</name>
    <dbReference type="NCBI Taxonomy" id="1121421"/>
    <lineage>
        <taxon>Bacteria</taxon>
        <taxon>Bacillati</taxon>
        <taxon>Bacillota</taxon>
        <taxon>Clostridia</taxon>
        <taxon>Eubacteriales</taxon>
        <taxon>Peptococcaceae</taxon>
        <taxon>Desulforamulus</taxon>
    </lineage>
</organism>
<dbReference type="Gene3D" id="1.10.10.10">
    <property type="entry name" value="Winged helix-like DNA-binding domain superfamily/Winged helix DNA-binding domain"/>
    <property type="match status" value="1"/>
</dbReference>
<dbReference type="Proteomes" id="UP000183997">
    <property type="component" value="Unassembled WGS sequence"/>
</dbReference>
<accession>A0A1M6SYZ6</accession>
<dbReference type="PANTHER" id="PTHR34580:SF1">
    <property type="entry name" value="PROTEIN PAFC"/>
    <property type="match status" value="1"/>
</dbReference>
<dbReference type="InterPro" id="IPR036388">
    <property type="entry name" value="WH-like_DNA-bd_sf"/>
</dbReference>
<evidence type="ECO:0000313" key="5">
    <source>
        <dbReference type="Proteomes" id="UP000183997"/>
    </source>
</evidence>
<reference evidence="5" key="1">
    <citation type="submission" date="2016-11" db="EMBL/GenBank/DDBJ databases">
        <authorList>
            <person name="Varghese N."/>
            <person name="Submissions S."/>
        </authorList>
    </citation>
    <scope>NUCLEOTIDE SEQUENCE [LARGE SCALE GENOMIC DNA]</scope>
    <source>
        <strain evidence="5">DSM 10349</strain>
    </source>
</reference>
<evidence type="ECO:0000313" key="4">
    <source>
        <dbReference type="EMBL" id="SHK49768.1"/>
    </source>
</evidence>
<keyword evidence="1" id="KW-0805">Transcription regulation</keyword>
<dbReference type="AlphaFoldDB" id="A0A1M6SYZ6"/>
<evidence type="ECO:0000256" key="1">
    <source>
        <dbReference type="ARBA" id="ARBA00023015"/>
    </source>
</evidence>
<dbReference type="GO" id="GO:0003700">
    <property type="term" value="F:DNA-binding transcription factor activity"/>
    <property type="evidence" value="ECO:0007669"/>
    <property type="project" value="InterPro"/>
</dbReference>
<dbReference type="PROSITE" id="PS52050">
    <property type="entry name" value="WYL"/>
    <property type="match status" value="1"/>
</dbReference>
<dbReference type="Pfam" id="PF13280">
    <property type="entry name" value="WYL"/>
    <property type="match status" value="1"/>
</dbReference>
<dbReference type="InterPro" id="IPR036390">
    <property type="entry name" value="WH_DNA-bd_sf"/>
</dbReference>